<reference evidence="4 5" key="1">
    <citation type="submission" date="2022-04" db="EMBL/GenBank/DDBJ databases">
        <title>Positive selection, recombination, and allopatry shape intraspecific diversity of widespread and dominant cyanobacteria.</title>
        <authorList>
            <person name="Wei J."/>
            <person name="Shu W."/>
            <person name="Hu C."/>
        </authorList>
    </citation>
    <scope>NUCLEOTIDE SEQUENCE [LARGE SCALE GENOMIC DNA]</scope>
    <source>
        <strain evidence="4 5">GB2-A5</strain>
    </source>
</reference>
<evidence type="ECO:0000313" key="5">
    <source>
        <dbReference type="Proteomes" id="UP001442494"/>
    </source>
</evidence>
<dbReference type="Gene3D" id="2.130.10.10">
    <property type="entry name" value="YVTN repeat-like/Quinoprotein amine dehydrogenase"/>
    <property type="match status" value="2"/>
</dbReference>
<dbReference type="InterPro" id="IPR052652">
    <property type="entry name" value="Telomerase_Complex_Comp"/>
</dbReference>
<evidence type="ECO:0000256" key="1">
    <source>
        <dbReference type="ARBA" id="ARBA00022574"/>
    </source>
</evidence>
<organism evidence="4 5">
    <name type="scientific">Funiculus sociatus GB2-A5</name>
    <dbReference type="NCBI Taxonomy" id="2933946"/>
    <lineage>
        <taxon>Bacteria</taxon>
        <taxon>Bacillati</taxon>
        <taxon>Cyanobacteriota</taxon>
        <taxon>Cyanophyceae</taxon>
        <taxon>Coleofasciculales</taxon>
        <taxon>Coleofasciculaceae</taxon>
        <taxon>Funiculus</taxon>
    </lineage>
</organism>
<dbReference type="InterPro" id="IPR036322">
    <property type="entry name" value="WD40_repeat_dom_sf"/>
</dbReference>
<evidence type="ECO:0000256" key="3">
    <source>
        <dbReference type="PROSITE-ProRule" id="PRU00221"/>
    </source>
</evidence>
<dbReference type="Proteomes" id="UP001442494">
    <property type="component" value="Unassembled WGS sequence"/>
</dbReference>
<name>A0ABV0JWM6_9CYAN</name>
<dbReference type="InterPro" id="IPR001680">
    <property type="entry name" value="WD40_rpt"/>
</dbReference>
<keyword evidence="5" id="KW-1185">Reference proteome</keyword>
<dbReference type="InterPro" id="IPR015943">
    <property type="entry name" value="WD40/YVTN_repeat-like_dom_sf"/>
</dbReference>
<dbReference type="PRINTS" id="PR00320">
    <property type="entry name" value="GPROTEINBRPT"/>
</dbReference>
<gene>
    <name evidence="4" type="ORF">NDI37_25750</name>
</gene>
<proteinExistence type="predicted"/>
<sequence length="307" mass="34111">MGKLAESLNRLPAGSRLYRLQTRPQLLAQSSQANRLFELLTDFDFIEAKVSHPDIKLQELIENYDLAFEPQVLISEEKAETLRLIQGAIRLSAHVLDENETQLAGQLLGRLMSFEVPEIQAMLEQAKQWKAVPWLRPLTSSLMPPDTPLLRTLIGHTDRVTAVAITPNGKQVVSASSDKTLKVWNFETGQELKTLTESTDKIYEVTVTPDGKWVIAGLADGTLKIWDLETKEELFTLKRHTSSVNALAVTPDGKRLISGSDSVSDSWDTLLKVWDLETKEELCTLKGHTSSVNALAVTPDGKRLISG</sequence>
<dbReference type="SUPFAM" id="SSF50978">
    <property type="entry name" value="WD40 repeat-like"/>
    <property type="match status" value="1"/>
</dbReference>
<accession>A0ABV0JWM6</accession>
<dbReference type="PANTHER" id="PTHR44791:SF1">
    <property type="entry name" value="TELOMERASE PROTEIN COMPONENT 1"/>
    <property type="match status" value="1"/>
</dbReference>
<dbReference type="InterPro" id="IPR020472">
    <property type="entry name" value="WD40_PAC1"/>
</dbReference>
<dbReference type="EMBL" id="JAMPKK010000091">
    <property type="protein sequence ID" value="MEP0867851.1"/>
    <property type="molecule type" value="Genomic_DNA"/>
</dbReference>
<dbReference type="PROSITE" id="PS00678">
    <property type="entry name" value="WD_REPEATS_1"/>
    <property type="match status" value="2"/>
</dbReference>
<dbReference type="Pfam" id="PF00400">
    <property type="entry name" value="WD40"/>
    <property type="match status" value="4"/>
</dbReference>
<feature type="repeat" description="WD" evidence="3">
    <location>
        <begin position="195"/>
        <end position="236"/>
    </location>
</feature>
<evidence type="ECO:0000256" key="2">
    <source>
        <dbReference type="ARBA" id="ARBA00022737"/>
    </source>
</evidence>
<dbReference type="RefSeq" id="WP_190423054.1">
    <property type="nucleotide sequence ID" value="NZ_JAMPKK010000091.1"/>
</dbReference>
<feature type="repeat" description="WD" evidence="3">
    <location>
        <begin position="153"/>
        <end position="194"/>
    </location>
</feature>
<dbReference type="PROSITE" id="PS50294">
    <property type="entry name" value="WD_REPEATS_REGION"/>
    <property type="match status" value="3"/>
</dbReference>
<dbReference type="SMART" id="SM00320">
    <property type="entry name" value="WD40"/>
    <property type="match status" value="4"/>
</dbReference>
<keyword evidence="2" id="KW-0677">Repeat</keyword>
<keyword evidence="1 3" id="KW-0853">WD repeat</keyword>
<dbReference type="Gene3D" id="1.25.40.370">
    <property type="match status" value="1"/>
</dbReference>
<evidence type="ECO:0000313" key="4">
    <source>
        <dbReference type="EMBL" id="MEP0867851.1"/>
    </source>
</evidence>
<protein>
    <submittedName>
        <fullName evidence="4">WD40 repeat domain-containing protein</fullName>
    </submittedName>
</protein>
<dbReference type="CDD" id="cd00200">
    <property type="entry name" value="WD40"/>
    <property type="match status" value="1"/>
</dbReference>
<dbReference type="PANTHER" id="PTHR44791">
    <property type="entry name" value="TELOMERASE PROTEIN COMPONENT 1 TEP1"/>
    <property type="match status" value="1"/>
</dbReference>
<feature type="repeat" description="WD" evidence="3">
    <location>
        <begin position="285"/>
        <end position="307"/>
    </location>
</feature>
<comment type="caution">
    <text evidence="4">The sequence shown here is derived from an EMBL/GenBank/DDBJ whole genome shotgun (WGS) entry which is preliminary data.</text>
</comment>
<dbReference type="PROSITE" id="PS50082">
    <property type="entry name" value="WD_REPEATS_2"/>
    <property type="match status" value="4"/>
</dbReference>
<feature type="repeat" description="WD" evidence="3">
    <location>
        <begin position="237"/>
        <end position="284"/>
    </location>
</feature>
<dbReference type="InterPro" id="IPR019775">
    <property type="entry name" value="WD40_repeat_CS"/>
</dbReference>